<feature type="transmembrane region" description="Helical" evidence="9">
    <location>
        <begin position="371"/>
        <end position="390"/>
    </location>
</feature>
<evidence type="ECO:0000256" key="3">
    <source>
        <dbReference type="ARBA" id="ARBA00022475"/>
    </source>
</evidence>
<dbReference type="AlphaFoldDB" id="A0A6P2TYW6"/>
<dbReference type="InterPro" id="IPR036259">
    <property type="entry name" value="MFS_trans_sf"/>
</dbReference>
<dbReference type="GO" id="GO:0015293">
    <property type="term" value="F:symporter activity"/>
    <property type="evidence" value="ECO:0007669"/>
    <property type="project" value="UniProtKB-KW"/>
</dbReference>
<evidence type="ECO:0000313" key="11">
    <source>
        <dbReference type="EMBL" id="VWC67677.1"/>
    </source>
</evidence>
<evidence type="ECO:0000259" key="10">
    <source>
        <dbReference type="PROSITE" id="PS50850"/>
    </source>
</evidence>
<evidence type="ECO:0000256" key="5">
    <source>
        <dbReference type="ARBA" id="ARBA00022847"/>
    </source>
</evidence>
<sequence length="463" mass="49511">MEIGDEAAQARKVIVSTVIGGMFEWFDFMVYGYFSSLIARTFFSGAGRGESMLLTFATFAVGFLVRPVGGVVMGLYADRAGRMKALSWIMVAMSVGSLLLGLTPGFATWGLAAPALVVVGRLVQGFAVGAQFALSSVSIYEVAPPGKKMFYGSFNMLSLGLAAMFSSGCSYLLSRHLSHAAMAEWGWRVPFLIGALVGPLGFYIRHHVGESAAFQQMRAQPAAQAPLRARARAFVRENGDALVCALGVMIAGTSLNYVWNAYLPNYAQTQLHLPLSSSLQAVFVTSITTCVLSPLFGMLADRIGPYRLFCGFIAGWLVSVFPLFWYLLDAPTAERLMVVHLIGMLFLTLQGAAHPGMLVQIFTVQGRSTGVAIAYNTSVMLFGGLAPFYISVVAHLTDARFIPPSYLFGTSVLAIVLVLATRTGRRSIRGNGAAPERDGARAESGFPGTGGVLPSGDRSEARS</sequence>
<dbReference type="PANTHER" id="PTHR43528:SF8">
    <property type="entry name" value="BLR0239 PROTEIN"/>
    <property type="match status" value="1"/>
</dbReference>
<evidence type="ECO:0000256" key="1">
    <source>
        <dbReference type="ARBA" id="ARBA00004651"/>
    </source>
</evidence>
<evidence type="ECO:0000256" key="8">
    <source>
        <dbReference type="SAM" id="MobiDB-lite"/>
    </source>
</evidence>
<proteinExistence type="predicted"/>
<keyword evidence="3" id="KW-1003">Cell membrane</keyword>
<evidence type="ECO:0000256" key="9">
    <source>
        <dbReference type="SAM" id="Phobius"/>
    </source>
</evidence>
<accession>A0A6P2TYW6</accession>
<dbReference type="InterPro" id="IPR020846">
    <property type="entry name" value="MFS_dom"/>
</dbReference>
<keyword evidence="5" id="KW-0769">Symport</keyword>
<feature type="transmembrane region" description="Helical" evidence="9">
    <location>
        <begin position="154"/>
        <end position="173"/>
    </location>
</feature>
<protein>
    <submittedName>
        <fullName evidence="11">Major facilitator superfamily metabolite/H symporter</fullName>
    </submittedName>
</protein>
<feature type="transmembrane region" description="Helical" evidence="9">
    <location>
        <begin position="185"/>
        <end position="204"/>
    </location>
</feature>
<keyword evidence="6 9" id="KW-1133">Transmembrane helix</keyword>
<evidence type="ECO:0000256" key="4">
    <source>
        <dbReference type="ARBA" id="ARBA00022692"/>
    </source>
</evidence>
<feature type="transmembrane region" description="Helical" evidence="9">
    <location>
        <begin position="122"/>
        <end position="142"/>
    </location>
</feature>
<name>A0A6P2TYW6_BURL3</name>
<dbReference type="PANTHER" id="PTHR43528">
    <property type="entry name" value="ALPHA-KETOGLUTARATE PERMEASE"/>
    <property type="match status" value="1"/>
</dbReference>
<feature type="transmembrane region" description="Helical" evidence="9">
    <location>
        <begin position="279"/>
        <end position="299"/>
    </location>
</feature>
<feature type="transmembrane region" description="Helical" evidence="9">
    <location>
        <begin position="54"/>
        <end position="76"/>
    </location>
</feature>
<evidence type="ECO:0000256" key="2">
    <source>
        <dbReference type="ARBA" id="ARBA00022448"/>
    </source>
</evidence>
<dbReference type="EMBL" id="CABVQH010000006">
    <property type="protein sequence ID" value="VWC67677.1"/>
    <property type="molecule type" value="Genomic_DNA"/>
</dbReference>
<organism evidence="11 12">
    <name type="scientific">Burkholderia lata (strain ATCC 17760 / DSM 23089 / LMG 22485 / NCIMB 9086 / R18194 / 383)</name>
    <dbReference type="NCBI Taxonomy" id="482957"/>
    <lineage>
        <taxon>Bacteria</taxon>
        <taxon>Pseudomonadati</taxon>
        <taxon>Pseudomonadota</taxon>
        <taxon>Betaproteobacteria</taxon>
        <taxon>Burkholderiales</taxon>
        <taxon>Burkholderiaceae</taxon>
        <taxon>Burkholderia</taxon>
        <taxon>Burkholderia cepacia complex</taxon>
    </lineage>
</organism>
<feature type="transmembrane region" description="Helical" evidence="9">
    <location>
        <begin position="88"/>
        <end position="110"/>
    </location>
</feature>
<gene>
    <name evidence="11" type="ORF">BLA18109_02244</name>
</gene>
<feature type="transmembrane region" description="Helical" evidence="9">
    <location>
        <begin position="12"/>
        <end position="34"/>
    </location>
</feature>
<dbReference type="Proteomes" id="UP000494260">
    <property type="component" value="Unassembled WGS sequence"/>
</dbReference>
<dbReference type="RefSeq" id="WP_174950578.1">
    <property type="nucleotide sequence ID" value="NZ_CABVQH010000006.1"/>
</dbReference>
<evidence type="ECO:0000313" key="12">
    <source>
        <dbReference type="Proteomes" id="UP000494260"/>
    </source>
</evidence>
<dbReference type="Gene3D" id="1.20.1250.20">
    <property type="entry name" value="MFS general substrate transporter like domains"/>
    <property type="match status" value="2"/>
</dbReference>
<evidence type="ECO:0000256" key="6">
    <source>
        <dbReference type="ARBA" id="ARBA00022989"/>
    </source>
</evidence>
<dbReference type="PROSITE" id="PS50850">
    <property type="entry name" value="MFS"/>
    <property type="match status" value="1"/>
</dbReference>
<dbReference type="SUPFAM" id="SSF103473">
    <property type="entry name" value="MFS general substrate transporter"/>
    <property type="match status" value="1"/>
</dbReference>
<dbReference type="Pfam" id="PF00083">
    <property type="entry name" value="Sugar_tr"/>
    <property type="match status" value="1"/>
</dbReference>
<evidence type="ECO:0000256" key="7">
    <source>
        <dbReference type="ARBA" id="ARBA00023136"/>
    </source>
</evidence>
<feature type="transmembrane region" description="Helical" evidence="9">
    <location>
        <begin position="240"/>
        <end position="259"/>
    </location>
</feature>
<feature type="transmembrane region" description="Helical" evidence="9">
    <location>
        <begin position="402"/>
        <end position="420"/>
    </location>
</feature>
<comment type="subcellular location">
    <subcellularLocation>
        <location evidence="1">Cell membrane</location>
        <topology evidence="1">Multi-pass membrane protein</topology>
    </subcellularLocation>
</comment>
<feature type="transmembrane region" description="Helical" evidence="9">
    <location>
        <begin position="338"/>
        <end position="359"/>
    </location>
</feature>
<dbReference type="InterPro" id="IPR051084">
    <property type="entry name" value="H+-coupled_symporters"/>
</dbReference>
<keyword evidence="7 9" id="KW-0472">Membrane</keyword>
<dbReference type="GO" id="GO:0005886">
    <property type="term" value="C:plasma membrane"/>
    <property type="evidence" value="ECO:0007669"/>
    <property type="project" value="UniProtKB-SubCell"/>
</dbReference>
<feature type="region of interest" description="Disordered" evidence="8">
    <location>
        <begin position="428"/>
        <end position="463"/>
    </location>
</feature>
<keyword evidence="4 9" id="KW-0812">Transmembrane</keyword>
<feature type="transmembrane region" description="Helical" evidence="9">
    <location>
        <begin position="306"/>
        <end position="326"/>
    </location>
</feature>
<feature type="domain" description="Major facilitator superfamily (MFS) profile" evidence="10">
    <location>
        <begin position="13"/>
        <end position="428"/>
    </location>
</feature>
<dbReference type="InterPro" id="IPR005828">
    <property type="entry name" value="MFS_sugar_transport-like"/>
</dbReference>
<reference evidence="11 12" key="1">
    <citation type="submission" date="2019-09" db="EMBL/GenBank/DDBJ databases">
        <authorList>
            <person name="Depoorter E."/>
        </authorList>
    </citation>
    <scope>NUCLEOTIDE SEQUENCE [LARGE SCALE GENOMIC DNA]</scope>
    <source>
        <strain evidence="11">R-18109</strain>
    </source>
</reference>
<keyword evidence="2" id="KW-0813">Transport</keyword>